<evidence type="ECO:0000256" key="4">
    <source>
        <dbReference type="ARBA" id="ARBA00022679"/>
    </source>
</evidence>
<dbReference type="EMBL" id="OW240915">
    <property type="protein sequence ID" value="CAH2284324.1"/>
    <property type="molecule type" value="Genomic_DNA"/>
</dbReference>
<evidence type="ECO:0000313" key="12">
    <source>
        <dbReference type="EMBL" id="CAH2284324.1"/>
    </source>
</evidence>
<keyword evidence="9" id="KW-0325">Glycoprotein</keyword>
<evidence type="ECO:0000256" key="6">
    <source>
        <dbReference type="ARBA" id="ARBA00022968"/>
    </source>
</evidence>
<dbReference type="AlphaFoldDB" id="A0AAD1RZ27"/>
<gene>
    <name evidence="12" type="ORF">PECUL_23A021080</name>
</gene>
<dbReference type="PANTHER" id="PTHR19297">
    <property type="entry name" value="GLYCOSYLTRANSFERASE 14 FAMILY MEMBER"/>
    <property type="match status" value="1"/>
</dbReference>
<accession>A0AAD1RZ27</accession>
<dbReference type="InterPro" id="IPR003406">
    <property type="entry name" value="Glyco_trans_14"/>
</dbReference>
<dbReference type="PANTHER" id="PTHR19297:SF183">
    <property type="entry name" value="N-ACETYLLACTOSAMINIDE BETA-1,6-N-ACETYLGLUCOSAMINYL-TRANSFERASE"/>
    <property type="match status" value="1"/>
</dbReference>
<keyword evidence="4" id="KW-0808">Transferase</keyword>
<dbReference type="GO" id="GO:0000139">
    <property type="term" value="C:Golgi membrane"/>
    <property type="evidence" value="ECO:0007669"/>
    <property type="project" value="UniProtKB-SubCell"/>
</dbReference>
<keyword evidence="13" id="KW-1185">Reference proteome</keyword>
<evidence type="ECO:0000256" key="8">
    <source>
        <dbReference type="ARBA" id="ARBA00023136"/>
    </source>
</evidence>
<name>A0AAD1RZ27_PELCU</name>
<dbReference type="GO" id="GO:0008375">
    <property type="term" value="F:acetylglucosaminyltransferase activity"/>
    <property type="evidence" value="ECO:0007669"/>
    <property type="project" value="TreeGrafter"/>
</dbReference>
<evidence type="ECO:0000256" key="7">
    <source>
        <dbReference type="ARBA" id="ARBA00022989"/>
    </source>
</evidence>
<organism evidence="12 13">
    <name type="scientific">Pelobates cultripes</name>
    <name type="common">Western spadefoot toad</name>
    <dbReference type="NCBI Taxonomy" id="61616"/>
    <lineage>
        <taxon>Eukaryota</taxon>
        <taxon>Metazoa</taxon>
        <taxon>Chordata</taxon>
        <taxon>Craniata</taxon>
        <taxon>Vertebrata</taxon>
        <taxon>Euteleostomi</taxon>
        <taxon>Amphibia</taxon>
        <taxon>Batrachia</taxon>
        <taxon>Anura</taxon>
        <taxon>Pelobatoidea</taxon>
        <taxon>Pelobatidae</taxon>
        <taxon>Pelobates</taxon>
    </lineage>
</organism>
<comment type="subcellular location">
    <subcellularLocation>
        <location evidence="1">Golgi apparatus membrane</location>
        <topology evidence="1">Single-pass type II membrane protein</topology>
    </subcellularLocation>
</comment>
<dbReference type="Pfam" id="PF02485">
    <property type="entry name" value="Branch"/>
    <property type="match status" value="1"/>
</dbReference>
<keyword evidence="7 11" id="KW-1133">Transmembrane helix</keyword>
<evidence type="ECO:0000256" key="5">
    <source>
        <dbReference type="ARBA" id="ARBA00022692"/>
    </source>
</evidence>
<reference evidence="12" key="1">
    <citation type="submission" date="2022-03" db="EMBL/GenBank/DDBJ databases">
        <authorList>
            <person name="Alioto T."/>
            <person name="Alioto T."/>
            <person name="Gomez Garrido J."/>
        </authorList>
    </citation>
    <scope>NUCLEOTIDE SEQUENCE</scope>
</reference>
<evidence type="ECO:0000256" key="1">
    <source>
        <dbReference type="ARBA" id="ARBA00004323"/>
    </source>
</evidence>
<evidence type="ECO:0000256" key="3">
    <source>
        <dbReference type="ARBA" id="ARBA00022676"/>
    </source>
</evidence>
<evidence type="ECO:0000256" key="11">
    <source>
        <dbReference type="SAM" id="Phobius"/>
    </source>
</evidence>
<evidence type="ECO:0000256" key="2">
    <source>
        <dbReference type="ARBA" id="ARBA00004922"/>
    </source>
</evidence>
<dbReference type="GO" id="GO:0007179">
    <property type="term" value="P:transforming growth factor beta receptor signaling pathway"/>
    <property type="evidence" value="ECO:0007669"/>
    <property type="project" value="TreeGrafter"/>
</dbReference>
<keyword evidence="6" id="KW-0735">Signal-anchor</keyword>
<protein>
    <submittedName>
        <fullName evidence="12">N-acetyllactosaminide beta-1,6-N-acetylglucosaminyl-transferase-like</fullName>
    </submittedName>
</protein>
<proteinExistence type="inferred from homology"/>
<evidence type="ECO:0000256" key="9">
    <source>
        <dbReference type="ARBA" id="ARBA00023180"/>
    </source>
</evidence>
<comment type="pathway">
    <text evidence="2">Protein modification; protein glycosylation.</text>
</comment>
<evidence type="ECO:0000313" key="13">
    <source>
        <dbReference type="Proteomes" id="UP001295444"/>
    </source>
</evidence>
<comment type="similarity">
    <text evidence="10">Belongs to the glycosyltransferase 14 family.</text>
</comment>
<keyword evidence="5 11" id="KW-0812">Transmembrane</keyword>
<keyword evidence="3" id="KW-0328">Glycosyltransferase</keyword>
<feature type="transmembrane region" description="Helical" evidence="11">
    <location>
        <begin position="5"/>
        <end position="24"/>
    </location>
</feature>
<sequence>MMRSLVRIVFLIPILSVTLLLIYYNSVLKWKGIHRYNITEERFVLAEACDAFTQGKERSFVFEDTLAISFERDNCREYIRQNHYITSPLSEEEADFPLAYIMVVHKDFHMFERMFRAVYMPQNIYCIHVDEKAKSNFLHSVERMAECFPNVFLASRTEPVVYAGISRLLADINCIKDLVKSEVQWKYVINTCGQDFPLKTNKEIIQHLKRFNGKNVTPGVLPPNHAIARTKYVHREDLVHSLVLRTTLVKPPPPHNITIYFGTAYVALTRQFAKFILEDQRAIDLLTWSKDTYSPDEHYWVTLNRIAGMYIVTYICISLLRNKMF</sequence>
<dbReference type="Proteomes" id="UP001295444">
    <property type="component" value="Chromosome 04"/>
</dbReference>
<keyword evidence="8 11" id="KW-0472">Membrane</keyword>
<evidence type="ECO:0000256" key="10">
    <source>
        <dbReference type="ARBA" id="ARBA00038150"/>
    </source>
</evidence>